<sequence length="118" mass="13488">MTNLPFLLGGRLQESFSGVSDTFPVVPHSLSRRFHLQVCDQSPLWDEDISFLELPVHRTKGECLYVLYSNARWRKRLSFVKNEVVPGLHIIVTTHPVGLDTYGPTRLHCKSMFLGSYV</sequence>
<dbReference type="AlphaFoldDB" id="A0A8X6PBW4"/>
<reference evidence="1" key="1">
    <citation type="submission" date="2020-08" db="EMBL/GenBank/DDBJ databases">
        <title>Multicomponent nature underlies the extraordinary mechanical properties of spider dragline silk.</title>
        <authorList>
            <person name="Kono N."/>
            <person name="Nakamura H."/>
            <person name="Mori M."/>
            <person name="Yoshida Y."/>
            <person name="Ohtoshi R."/>
            <person name="Malay A.D."/>
            <person name="Moran D.A.P."/>
            <person name="Tomita M."/>
            <person name="Numata K."/>
            <person name="Arakawa K."/>
        </authorList>
    </citation>
    <scope>NUCLEOTIDE SEQUENCE</scope>
</reference>
<protein>
    <submittedName>
        <fullName evidence="1">Uncharacterized protein</fullName>
    </submittedName>
</protein>
<gene>
    <name evidence="1" type="ORF">NPIL_132301</name>
</gene>
<dbReference type="EMBL" id="BMAW01018698">
    <property type="protein sequence ID" value="GFT59685.1"/>
    <property type="molecule type" value="Genomic_DNA"/>
</dbReference>
<organism evidence="1 2">
    <name type="scientific">Nephila pilipes</name>
    <name type="common">Giant wood spider</name>
    <name type="synonym">Nephila maculata</name>
    <dbReference type="NCBI Taxonomy" id="299642"/>
    <lineage>
        <taxon>Eukaryota</taxon>
        <taxon>Metazoa</taxon>
        <taxon>Ecdysozoa</taxon>
        <taxon>Arthropoda</taxon>
        <taxon>Chelicerata</taxon>
        <taxon>Arachnida</taxon>
        <taxon>Araneae</taxon>
        <taxon>Araneomorphae</taxon>
        <taxon>Entelegynae</taxon>
        <taxon>Araneoidea</taxon>
        <taxon>Nephilidae</taxon>
        <taxon>Nephila</taxon>
    </lineage>
</organism>
<name>A0A8X6PBW4_NEPPI</name>
<keyword evidence="2" id="KW-1185">Reference proteome</keyword>
<evidence type="ECO:0000313" key="1">
    <source>
        <dbReference type="EMBL" id="GFT59685.1"/>
    </source>
</evidence>
<dbReference type="Proteomes" id="UP000887013">
    <property type="component" value="Unassembled WGS sequence"/>
</dbReference>
<accession>A0A8X6PBW4</accession>
<proteinExistence type="predicted"/>
<evidence type="ECO:0000313" key="2">
    <source>
        <dbReference type="Proteomes" id="UP000887013"/>
    </source>
</evidence>
<comment type="caution">
    <text evidence="1">The sequence shown here is derived from an EMBL/GenBank/DDBJ whole genome shotgun (WGS) entry which is preliminary data.</text>
</comment>